<keyword evidence="1" id="KW-0812">Transmembrane</keyword>
<sequence length="78" mass="8574">MLPARFAPWLFALFMSLFMSFLMSGVLTLVNLGPVPGFVRLWLHAFGVAWVIAFPCALVVTPLVRRIVTALTRPPSGS</sequence>
<reference evidence="2 3" key="1">
    <citation type="submission" date="2019-03" db="EMBL/GenBank/DDBJ databases">
        <title>Genomic Encyclopedia of Type Strains, Phase IV (KMG-IV): sequencing the most valuable type-strain genomes for metagenomic binning, comparative biology and taxonomic classification.</title>
        <authorList>
            <person name="Goeker M."/>
        </authorList>
    </citation>
    <scope>NUCLEOTIDE SEQUENCE [LARGE SCALE GENOMIC DNA]</scope>
    <source>
        <strain evidence="2 3">DSM 25287</strain>
    </source>
</reference>
<dbReference type="OrthoDB" id="4557675at2"/>
<evidence type="ECO:0000313" key="3">
    <source>
        <dbReference type="Proteomes" id="UP000295765"/>
    </source>
</evidence>
<protein>
    <submittedName>
        <fullName evidence="2">Uncharacterized protein DUF2798</fullName>
    </submittedName>
</protein>
<dbReference type="Proteomes" id="UP000295765">
    <property type="component" value="Unassembled WGS sequence"/>
</dbReference>
<dbReference type="EMBL" id="SLWY01000008">
    <property type="protein sequence ID" value="TCO81474.1"/>
    <property type="molecule type" value="Genomic_DNA"/>
</dbReference>
<organism evidence="2 3">
    <name type="scientific">Plasticicumulans lactativorans</name>
    <dbReference type="NCBI Taxonomy" id="1133106"/>
    <lineage>
        <taxon>Bacteria</taxon>
        <taxon>Pseudomonadati</taxon>
        <taxon>Pseudomonadota</taxon>
        <taxon>Gammaproteobacteria</taxon>
        <taxon>Candidatus Competibacteraceae</taxon>
        <taxon>Plasticicumulans</taxon>
    </lineage>
</organism>
<accession>A0A4R2L4F3</accession>
<gene>
    <name evidence="2" type="ORF">EV699_108105</name>
</gene>
<keyword evidence="1" id="KW-0472">Membrane</keyword>
<keyword evidence="3" id="KW-1185">Reference proteome</keyword>
<name>A0A4R2L4F3_9GAMM</name>
<evidence type="ECO:0000313" key="2">
    <source>
        <dbReference type="EMBL" id="TCO81474.1"/>
    </source>
</evidence>
<keyword evidence="1" id="KW-1133">Transmembrane helix</keyword>
<feature type="transmembrane region" description="Helical" evidence="1">
    <location>
        <begin position="42"/>
        <end position="64"/>
    </location>
</feature>
<proteinExistence type="predicted"/>
<comment type="caution">
    <text evidence="2">The sequence shown here is derived from an EMBL/GenBank/DDBJ whole genome shotgun (WGS) entry which is preliminary data.</text>
</comment>
<dbReference type="InterPro" id="IPR021529">
    <property type="entry name" value="DUF2798"/>
</dbReference>
<evidence type="ECO:0000256" key="1">
    <source>
        <dbReference type="SAM" id="Phobius"/>
    </source>
</evidence>
<dbReference type="RefSeq" id="WP_132541412.1">
    <property type="nucleotide sequence ID" value="NZ_SLWY01000008.1"/>
</dbReference>
<dbReference type="AlphaFoldDB" id="A0A4R2L4F3"/>
<dbReference type="Pfam" id="PF11391">
    <property type="entry name" value="DUF2798"/>
    <property type="match status" value="1"/>
</dbReference>
<feature type="transmembrane region" description="Helical" evidence="1">
    <location>
        <begin position="7"/>
        <end position="30"/>
    </location>
</feature>